<dbReference type="GO" id="GO:0098797">
    <property type="term" value="C:plasma membrane protein complex"/>
    <property type="evidence" value="ECO:0007669"/>
    <property type="project" value="TreeGrafter"/>
</dbReference>
<evidence type="ECO:0000259" key="9">
    <source>
        <dbReference type="Pfam" id="PF12704"/>
    </source>
</evidence>
<dbReference type="RefSeq" id="WP_123663496.1">
    <property type="nucleotide sequence ID" value="NZ_RARA01000027.1"/>
</dbReference>
<comment type="caution">
    <text evidence="10">The sequence shown here is derived from an EMBL/GenBank/DDBJ whole genome shotgun (WGS) entry which is preliminary data.</text>
</comment>
<dbReference type="PANTHER" id="PTHR30489">
    <property type="entry name" value="LIPOPROTEIN-RELEASING SYSTEM TRANSMEMBRANE PROTEIN LOLE"/>
    <property type="match status" value="1"/>
</dbReference>
<evidence type="ECO:0000256" key="1">
    <source>
        <dbReference type="ARBA" id="ARBA00004651"/>
    </source>
</evidence>
<keyword evidence="3" id="KW-1003">Cell membrane</keyword>
<feature type="transmembrane region" description="Helical" evidence="7">
    <location>
        <begin position="274"/>
        <end position="299"/>
    </location>
</feature>
<evidence type="ECO:0000256" key="7">
    <source>
        <dbReference type="SAM" id="Phobius"/>
    </source>
</evidence>
<dbReference type="Pfam" id="PF12704">
    <property type="entry name" value="MacB_PCD"/>
    <property type="match status" value="1"/>
</dbReference>
<keyword evidence="5 7" id="KW-1133">Transmembrane helix</keyword>
<name>A0A3N2QBE4_9BACT</name>
<feature type="transmembrane region" description="Helical" evidence="7">
    <location>
        <begin position="320"/>
        <end position="346"/>
    </location>
</feature>
<keyword evidence="4 7" id="KW-0812">Transmembrane</keyword>
<keyword evidence="11" id="KW-1185">Reference proteome</keyword>
<evidence type="ECO:0000313" key="11">
    <source>
        <dbReference type="Proteomes" id="UP000270927"/>
    </source>
</evidence>
<evidence type="ECO:0000256" key="4">
    <source>
        <dbReference type="ARBA" id="ARBA00022692"/>
    </source>
</evidence>
<feature type="domain" description="MacB-like periplasmic core" evidence="9">
    <location>
        <begin position="27"/>
        <end position="245"/>
    </location>
</feature>
<proteinExistence type="inferred from homology"/>
<dbReference type="Proteomes" id="UP000270927">
    <property type="component" value="Unassembled WGS sequence"/>
</dbReference>
<accession>A0A3N2QBE4</accession>
<evidence type="ECO:0000256" key="5">
    <source>
        <dbReference type="ARBA" id="ARBA00022989"/>
    </source>
</evidence>
<gene>
    <name evidence="10" type="ORF">EDM02_04905</name>
</gene>
<evidence type="ECO:0000259" key="8">
    <source>
        <dbReference type="Pfam" id="PF02687"/>
    </source>
</evidence>
<comment type="similarity">
    <text evidence="2">Belongs to the ABC-4 integral membrane protein family. LolC/E subfamily.</text>
</comment>
<dbReference type="AlphaFoldDB" id="A0A3N2QBE4"/>
<evidence type="ECO:0000256" key="2">
    <source>
        <dbReference type="ARBA" id="ARBA00005236"/>
    </source>
</evidence>
<dbReference type="PANTHER" id="PTHR30489:SF0">
    <property type="entry name" value="LIPOPROTEIN-RELEASING SYSTEM TRANSMEMBRANE PROTEIN LOLE"/>
    <property type="match status" value="1"/>
</dbReference>
<evidence type="ECO:0000313" key="10">
    <source>
        <dbReference type="EMBL" id="ROT46892.1"/>
    </source>
</evidence>
<reference evidence="10 11" key="1">
    <citation type="submission" date="2018-09" db="EMBL/GenBank/DDBJ databases">
        <title>Comparative Genomics of Wolbachia-Cardinium Dual Endosymbiosis in a Plant-Parasitic Nematode.</title>
        <authorList>
            <person name="Brown A.M.V."/>
            <person name="Wasala S.K."/>
            <person name="Howe D.K."/>
            <person name="Peetz A.B."/>
            <person name="Zasada I.A."/>
            <person name="Denver D.R."/>
        </authorList>
    </citation>
    <scope>NUCLEOTIDE SEQUENCE [LARGE SCALE GENOMIC DNA]</scope>
    <source>
        <strain evidence="10 11">Pp_1</strain>
    </source>
</reference>
<dbReference type="InterPro" id="IPR003838">
    <property type="entry name" value="ABC3_permease_C"/>
</dbReference>
<evidence type="ECO:0000256" key="6">
    <source>
        <dbReference type="ARBA" id="ARBA00023136"/>
    </source>
</evidence>
<protein>
    <submittedName>
        <fullName evidence="10">ABC transporter permease</fullName>
    </submittedName>
</protein>
<evidence type="ECO:0000256" key="3">
    <source>
        <dbReference type="ARBA" id="ARBA00022475"/>
    </source>
</evidence>
<keyword evidence="6 7" id="KW-0472">Membrane</keyword>
<feature type="domain" description="ABC3 transporter permease C-terminal" evidence="8">
    <location>
        <begin position="276"/>
        <end position="399"/>
    </location>
</feature>
<feature type="transmembrane region" description="Helical" evidence="7">
    <location>
        <begin position="26"/>
        <end position="45"/>
    </location>
</feature>
<comment type="subcellular location">
    <subcellularLocation>
        <location evidence="1">Cell membrane</location>
        <topology evidence="1">Multi-pass membrane protein</topology>
    </subcellularLocation>
</comment>
<dbReference type="InterPro" id="IPR025857">
    <property type="entry name" value="MacB_PCD"/>
</dbReference>
<dbReference type="InterPro" id="IPR051447">
    <property type="entry name" value="Lipoprotein-release_system"/>
</dbReference>
<organism evidence="10 11">
    <name type="scientific">Candidatus Cardinium hertigii</name>
    <dbReference type="NCBI Taxonomy" id="247481"/>
    <lineage>
        <taxon>Bacteria</taxon>
        <taxon>Pseudomonadati</taxon>
        <taxon>Bacteroidota</taxon>
        <taxon>Cytophagia</taxon>
        <taxon>Cytophagales</taxon>
        <taxon>Amoebophilaceae</taxon>
        <taxon>Candidatus Cardinium</taxon>
    </lineage>
</organism>
<feature type="transmembrane region" description="Helical" evidence="7">
    <location>
        <begin position="376"/>
        <end position="394"/>
    </location>
</feature>
<dbReference type="EMBL" id="RARA01000027">
    <property type="protein sequence ID" value="ROT46892.1"/>
    <property type="molecule type" value="Genomic_DNA"/>
</dbReference>
<sequence length="410" mass="46249">MQIYFFIAKRYAKNEKKTLVYRLSRLTCYSTALGTAILILILSTMNGVEKLYASLFYAYTSALKIERKTGKTFFSNTKLKASITEIPGVTDIVEILEETSLIRYNGKQAIVTIKGVSDNFKQSDFYRNCRRIDAITFTGTKGGKEQAIMGIHIRRLLQLKSSNHTIEVFYPQINSLNLSLGKPYKREILEVSGLFSITDTIDSKYIITPINFVEKLTNCLHKRTYWEVIIENGANVTKTQADIQKLLPKELKVSNRYEQNAAKRNAIYIERLSVYFIFTLVLLLASLHIFFMLCMLILEKKKDIALLAALGAAPTQIGKLFLYNGLLVSLEGILYGLIIAVTVGFLQQKFELITLTKLSRTGSVAYPVAMQGSDCLSIAMTTLIFGAFASFWPAKQAVKLANKEKNRTNH</sequence>
<dbReference type="Pfam" id="PF02687">
    <property type="entry name" value="FtsX"/>
    <property type="match status" value="1"/>
</dbReference>
<dbReference type="GO" id="GO:0044874">
    <property type="term" value="P:lipoprotein localization to outer membrane"/>
    <property type="evidence" value="ECO:0007669"/>
    <property type="project" value="TreeGrafter"/>
</dbReference>
<dbReference type="OrthoDB" id="1522724at2"/>